<evidence type="ECO:0000313" key="1">
    <source>
        <dbReference type="EMBL" id="KAK5633678.1"/>
    </source>
</evidence>
<protein>
    <submittedName>
        <fullName evidence="1">Uncharacterized protein</fullName>
    </submittedName>
</protein>
<dbReference type="EMBL" id="JAWHQM010000034">
    <property type="protein sequence ID" value="KAK5633678.1"/>
    <property type="molecule type" value="Genomic_DNA"/>
</dbReference>
<dbReference type="Proteomes" id="UP001305414">
    <property type="component" value="Unassembled WGS sequence"/>
</dbReference>
<evidence type="ECO:0000313" key="2">
    <source>
        <dbReference type="Proteomes" id="UP001305414"/>
    </source>
</evidence>
<keyword evidence="2" id="KW-1185">Reference proteome</keyword>
<organism evidence="1 2">
    <name type="scientific">Xylaria bambusicola</name>
    <dbReference type="NCBI Taxonomy" id="326684"/>
    <lineage>
        <taxon>Eukaryota</taxon>
        <taxon>Fungi</taxon>
        <taxon>Dikarya</taxon>
        <taxon>Ascomycota</taxon>
        <taxon>Pezizomycotina</taxon>
        <taxon>Sordariomycetes</taxon>
        <taxon>Xylariomycetidae</taxon>
        <taxon>Xylariales</taxon>
        <taxon>Xylariaceae</taxon>
        <taxon>Xylaria</taxon>
    </lineage>
</organism>
<accession>A0AAN7UUW9</accession>
<reference evidence="1 2" key="1">
    <citation type="submission" date="2023-10" db="EMBL/GenBank/DDBJ databases">
        <title>Draft genome sequence of Xylaria bambusicola isolate GMP-LS, the root and basal stem rot pathogen of sugarcane in Indonesia.</title>
        <authorList>
            <person name="Selvaraj P."/>
            <person name="Muralishankar V."/>
            <person name="Muruganantham S."/>
            <person name="Sp S."/>
            <person name="Haryani S."/>
            <person name="Lau K.J.X."/>
            <person name="Naqvi N.I."/>
        </authorList>
    </citation>
    <scope>NUCLEOTIDE SEQUENCE [LARGE SCALE GENOMIC DNA]</scope>
    <source>
        <strain evidence="1">GMP-LS</strain>
    </source>
</reference>
<sequence>MASRARLHSKKAREIEWNSEQANHVRSYIVDLTADTTKLYKALSSDKLGKIDGFGDLGESLSKIIEDKEI</sequence>
<dbReference type="AlphaFoldDB" id="A0AAN7UUW9"/>
<name>A0AAN7UUW9_9PEZI</name>
<proteinExistence type="predicted"/>
<gene>
    <name evidence="1" type="ORF">RRF57_009392</name>
</gene>
<comment type="caution">
    <text evidence="1">The sequence shown here is derived from an EMBL/GenBank/DDBJ whole genome shotgun (WGS) entry which is preliminary data.</text>
</comment>